<keyword evidence="7" id="KW-0238">DNA-binding</keyword>
<dbReference type="SUPFAM" id="SSF57667">
    <property type="entry name" value="beta-beta-alpha zinc fingers"/>
    <property type="match status" value="1"/>
</dbReference>
<evidence type="ECO:0000256" key="6">
    <source>
        <dbReference type="ARBA" id="ARBA00023015"/>
    </source>
</evidence>
<dbReference type="KEGG" id="bbig:BBBOND_0302450"/>
<comment type="subcellular location">
    <subcellularLocation>
        <location evidence="1">Nucleus</location>
    </subcellularLocation>
</comment>
<dbReference type="FunFam" id="3.30.160.60:FF:000045">
    <property type="entry name" value="ZFP69 zinc finger protein B"/>
    <property type="match status" value="1"/>
</dbReference>
<dbReference type="STRING" id="5866.A0A061D6N3"/>
<evidence type="ECO:0000256" key="5">
    <source>
        <dbReference type="ARBA" id="ARBA00022833"/>
    </source>
</evidence>
<keyword evidence="6" id="KW-0805">Transcription regulation</keyword>
<evidence type="ECO:0000256" key="9">
    <source>
        <dbReference type="ARBA" id="ARBA00023242"/>
    </source>
</evidence>
<dbReference type="VEuPathDB" id="PiroplasmaDB:BBBOND_0302450"/>
<evidence type="ECO:0000256" key="10">
    <source>
        <dbReference type="PROSITE-ProRule" id="PRU00042"/>
    </source>
</evidence>
<dbReference type="AlphaFoldDB" id="A0A061D6N3"/>
<evidence type="ECO:0000259" key="11">
    <source>
        <dbReference type="PROSITE" id="PS50157"/>
    </source>
</evidence>
<keyword evidence="2" id="KW-0479">Metal-binding</keyword>
<dbReference type="RefSeq" id="XP_012768527.1">
    <property type="nucleotide sequence ID" value="XM_012913073.1"/>
</dbReference>
<feature type="domain" description="C2H2-type" evidence="11">
    <location>
        <begin position="11"/>
        <end position="38"/>
    </location>
</feature>
<reference evidence="13" key="1">
    <citation type="journal article" date="2014" name="Nucleic Acids Res.">
        <title>The evolutionary dynamics of variant antigen genes in Babesia reveal a history of genomic innovation underlying host-parasite interaction.</title>
        <authorList>
            <person name="Jackson A.P."/>
            <person name="Otto T.D."/>
            <person name="Darby A."/>
            <person name="Ramaprasad A."/>
            <person name="Xia D."/>
            <person name="Echaide I.E."/>
            <person name="Farber M."/>
            <person name="Gahlot S."/>
            <person name="Gamble J."/>
            <person name="Gupta D."/>
            <person name="Gupta Y."/>
            <person name="Jackson L."/>
            <person name="Malandrin L."/>
            <person name="Malas T.B."/>
            <person name="Moussa E."/>
            <person name="Nair M."/>
            <person name="Reid A.J."/>
            <person name="Sanders M."/>
            <person name="Sharma J."/>
            <person name="Tracey A."/>
            <person name="Quail M.A."/>
            <person name="Weir W."/>
            <person name="Wastling J.M."/>
            <person name="Hall N."/>
            <person name="Willadsen P."/>
            <person name="Lingelbach K."/>
            <person name="Shiels B."/>
            <person name="Tait A."/>
            <person name="Berriman M."/>
            <person name="Allred D.R."/>
            <person name="Pain A."/>
        </authorList>
    </citation>
    <scope>NUCLEOTIDE SEQUENCE [LARGE SCALE GENOMIC DNA]</scope>
    <source>
        <strain evidence="13">Bond</strain>
    </source>
</reference>
<dbReference type="GeneID" id="24564882"/>
<keyword evidence="3" id="KW-0677">Repeat</keyword>
<dbReference type="PROSITE" id="PS50157">
    <property type="entry name" value="ZINC_FINGER_C2H2_2"/>
    <property type="match status" value="2"/>
</dbReference>
<evidence type="ECO:0000256" key="1">
    <source>
        <dbReference type="ARBA" id="ARBA00004123"/>
    </source>
</evidence>
<keyword evidence="8" id="KW-0804">Transcription</keyword>
<evidence type="ECO:0000313" key="13">
    <source>
        <dbReference type="Proteomes" id="UP000033188"/>
    </source>
</evidence>
<feature type="domain" description="C2H2-type" evidence="11">
    <location>
        <begin position="120"/>
        <end position="149"/>
    </location>
</feature>
<evidence type="ECO:0000256" key="7">
    <source>
        <dbReference type="ARBA" id="ARBA00023125"/>
    </source>
</evidence>
<keyword evidence="13" id="KW-1185">Reference proteome</keyword>
<evidence type="ECO:0000256" key="2">
    <source>
        <dbReference type="ARBA" id="ARBA00022723"/>
    </source>
</evidence>
<keyword evidence="4 10" id="KW-0863">Zinc-finger</keyword>
<dbReference type="GO" id="GO:0006357">
    <property type="term" value="P:regulation of transcription by RNA polymerase II"/>
    <property type="evidence" value="ECO:0007669"/>
    <property type="project" value="TreeGrafter"/>
</dbReference>
<keyword evidence="5" id="KW-0862">Zinc</keyword>
<evidence type="ECO:0000313" key="12">
    <source>
        <dbReference type="EMBL" id="CDR96341.1"/>
    </source>
</evidence>
<dbReference type="OrthoDB" id="360633at2759"/>
<protein>
    <submittedName>
        <fullName evidence="12">C2H2 zinc finger domain containing protein, putative</fullName>
    </submittedName>
</protein>
<dbReference type="GO" id="GO:0003677">
    <property type="term" value="F:DNA binding"/>
    <property type="evidence" value="ECO:0007669"/>
    <property type="project" value="UniProtKB-KW"/>
</dbReference>
<dbReference type="Gene3D" id="3.30.160.60">
    <property type="entry name" value="Classic Zinc Finger"/>
    <property type="match status" value="2"/>
</dbReference>
<dbReference type="GO" id="GO:0005634">
    <property type="term" value="C:nucleus"/>
    <property type="evidence" value="ECO:0007669"/>
    <property type="project" value="UniProtKB-SubCell"/>
</dbReference>
<dbReference type="SMART" id="SM00355">
    <property type="entry name" value="ZnF_C2H2"/>
    <property type="match status" value="5"/>
</dbReference>
<keyword evidence="9" id="KW-0539">Nucleus</keyword>
<dbReference type="InterPro" id="IPR013087">
    <property type="entry name" value="Znf_C2H2_type"/>
</dbReference>
<name>A0A061D6N3_BABBI</name>
<evidence type="ECO:0000256" key="4">
    <source>
        <dbReference type="ARBA" id="ARBA00022771"/>
    </source>
</evidence>
<evidence type="ECO:0000256" key="8">
    <source>
        <dbReference type="ARBA" id="ARBA00023163"/>
    </source>
</evidence>
<dbReference type="PANTHER" id="PTHR46179">
    <property type="entry name" value="ZINC FINGER PROTEIN"/>
    <property type="match status" value="1"/>
</dbReference>
<dbReference type="OMA" id="YRIACHA"/>
<dbReference type="InterPro" id="IPR036236">
    <property type="entry name" value="Znf_C2H2_sf"/>
</dbReference>
<gene>
    <name evidence="12" type="ORF">BBBOND_0302450</name>
</gene>
<proteinExistence type="predicted"/>
<dbReference type="InterPro" id="IPR051061">
    <property type="entry name" value="Zinc_finger_trans_reg"/>
</dbReference>
<dbReference type="PROSITE" id="PS00028">
    <property type="entry name" value="ZINC_FINGER_C2H2_1"/>
    <property type="match status" value="5"/>
</dbReference>
<dbReference type="Pfam" id="PF00096">
    <property type="entry name" value="zf-C2H2"/>
    <property type="match status" value="1"/>
</dbReference>
<organism evidence="12 13">
    <name type="scientific">Babesia bigemina</name>
    <dbReference type="NCBI Taxonomy" id="5866"/>
    <lineage>
        <taxon>Eukaryota</taxon>
        <taxon>Sar</taxon>
        <taxon>Alveolata</taxon>
        <taxon>Apicomplexa</taxon>
        <taxon>Aconoidasida</taxon>
        <taxon>Piroplasmida</taxon>
        <taxon>Babesiidae</taxon>
        <taxon>Babesia</taxon>
    </lineage>
</organism>
<dbReference type="PANTHER" id="PTHR46179:SF13">
    <property type="entry name" value="C2H2-TYPE DOMAIN-CONTAINING PROTEIN"/>
    <property type="match status" value="1"/>
</dbReference>
<dbReference type="GO" id="GO:0008270">
    <property type="term" value="F:zinc ion binding"/>
    <property type="evidence" value="ECO:0007669"/>
    <property type="project" value="UniProtKB-KW"/>
</dbReference>
<accession>A0A061D6N3</accession>
<sequence length="256" mass="28782">MKRSRLLQKSYGCDSCGKSYSRSDHLKRHIRSHGRSRTQFVCGVDGCQRSYVNHEACLEHRAMHIRKLEDGHIYVKGFLVEKHIAEDVTSFVCPVQGCNKLYQSYGGISRHIARNHSGSLICGIDGCTRSFENKEPLEEHRKKHEQQSDPGICYIKGYAVKKIDKEDGTVLICPFEACSSSCHSTSGMTKHISRHISQSSLVDDIAKEPPAFLCPHEGCGRIFTKVGVCIRSHDNFLCDTISYRIACHAVNSTFCQ</sequence>
<dbReference type="EMBL" id="LK391709">
    <property type="protein sequence ID" value="CDR96341.1"/>
    <property type="molecule type" value="Genomic_DNA"/>
</dbReference>
<evidence type="ECO:0000256" key="3">
    <source>
        <dbReference type="ARBA" id="ARBA00022737"/>
    </source>
</evidence>
<dbReference type="Proteomes" id="UP000033188">
    <property type="component" value="Chromosome 3"/>
</dbReference>